<keyword evidence="2" id="KW-1185">Reference proteome</keyword>
<accession>A0A151R1G6</accession>
<sequence>MVYNSRGSEVWRVIFSNAVYEFWRAHNALVFEQILSTTHGLVASICQRCIDITNAFAHYKGLSTCHQSDPYGSSHVQWIPPPLGSIKLNCDSMVRDIGRNVACGGIIRTIWEVSS</sequence>
<proteinExistence type="predicted"/>
<reference evidence="1" key="1">
    <citation type="journal article" date="2012" name="Nat. Biotechnol.">
        <title>Draft genome sequence of pigeonpea (Cajanus cajan), an orphan legume crop of resource-poor farmers.</title>
        <authorList>
            <person name="Varshney R.K."/>
            <person name="Chen W."/>
            <person name="Li Y."/>
            <person name="Bharti A.K."/>
            <person name="Saxena R.K."/>
            <person name="Schlueter J.A."/>
            <person name="Donoghue M.T."/>
            <person name="Azam S."/>
            <person name="Fan G."/>
            <person name="Whaley A.M."/>
            <person name="Farmer A.D."/>
            <person name="Sheridan J."/>
            <person name="Iwata A."/>
            <person name="Tuteja R."/>
            <person name="Penmetsa R.V."/>
            <person name="Wu W."/>
            <person name="Upadhyaya H.D."/>
            <person name="Yang S.P."/>
            <person name="Shah T."/>
            <person name="Saxena K.B."/>
            <person name="Michael T."/>
            <person name="McCombie W.R."/>
            <person name="Yang B."/>
            <person name="Zhang G."/>
            <person name="Yang H."/>
            <person name="Wang J."/>
            <person name="Spillane C."/>
            <person name="Cook D.R."/>
            <person name="May G.D."/>
            <person name="Xu X."/>
            <person name="Jackson S.A."/>
        </authorList>
    </citation>
    <scope>NUCLEOTIDE SEQUENCE [LARGE SCALE GENOMIC DNA]</scope>
</reference>
<organism evidence="1 2">
    <name type="scientific">Cajanus cajan</name>
    <name type="common">Pigeon pea</name>
    <name type="synonym">Cajanus indicus</name>
    <dbReference type="NCBI Taxonomy" id="3821"/>
    <lineage>
        <taxon>Eukaryota</taxon>
        <taxon>Viridiplantae</taxon>
        <taxon>Streptophyta</taxon>
        <taxon>Embryophyta</taxon>
        <taxon>Tracheophyta</taxon>
        <taxon>Spermatophyta</taxon>
        <taxon>Magnoliopsida</taxon>
        <taxon>eudicotyledons</taxon>
        <taxon>Gunneridae</taxon>
        <taxon>Pentapetalae</taxon>
        <taxon>rosids</taxon>
        <taxon>fabids</taxon>
        <taxon>Fabales</taxon>
        <taxon>Fabaceae</taxon>
        <taxon>Papilionoideae</taxon>
        <taxon>50 kb inversion clade</taxon>
        <taxon>NPAAA clade</taxon>
        <taxon>indigoferoid/millettioid clade</taxon>
        <taxon>Phaseoleae</taxon>
        <taxon>Cajanus</taxon>
    </lineage>
</organism>
<dbReference type="Gramene" id="C.cajan_40136.t">
    <property type="protein sequence ID" value="C.cajan_40136.t.cds1"/>
    <property type="gene ID" value="C.cajan_40136"/>
</dbReference>
<gene>
    <name evidence="1" type="ORF">KK1_042469</name>
</gene>
<protein>
    <submittedName>
        <fullName evidence="1">Uncharacterized protein</fullName>
    </submittedName>
</protein>
<dbReference type="AlphaFoldDB" id="A0A151R1G6"/>
<dbReference type="EMBL" id="KQ484222">
    <property type="protein sequence ID" value="KYP36407.1"/>
    <property type="molecule type" value="Genomic_DNA"/>
</dbReference>
<evidence type="ECO:0000313" key="2">
    <source>
        <dbReference type="Proteomes" id="UP000075243"/>
    </source>
</evidence>
<dbReference type="Proteomes" id="UP000075243">
    <property type="component" value="Unassembled WGS sequence"/>
</dbReference>
<evidence type="ECO:0000313" key="1">
    <source>
        <dbReference type="EMBL" id="KYP36407.1"/>
    </source>
</evidence>
<name>A0A151R1G6_CAJCA</name>